<organism evidence="1 2">
    <name type="scientific">Eumeta variegata</name>
    <name type="common">Bagworm moth</name>
    <name type="synonym">Eumeta japonica</name>
    <dbReference type="NCBI Taxonomy" id="151549"/>
    <lineage>
        <taxon>Eukaryota</taxon>
        <taxon>Metazoa</taxon>
        <taxon>Ecdysozoa</taxon>
        <taxon>Arthropoda</taxon>
        <taxon>Hexapoda</taxon>
        <taxon>Insecta</taxon>
        <taxon>Pterygota</taxon>
        <taxon>Neoptera</taxon>
        <taxon>Endopterygota</taxon>
        <taxon>Lepidoptera</taxon>
        <taxon>Glossata</taxon>
        <taxon>Ditrysia</taxon>
        <taxon>Tineoidea</taxon>
        <taxon>Psychidae</taxon>
        <taxon>Oiketicinae</taxon>
        <taxon>Eumeta</taxon>
    </lineage>
</organism>
<keyword evidence="2" id="KW-1185">Reference proteome</keyword>
<accession>A0A4C1YU77</accession>
<name>A0A4C1YU77_EUMVA</name>
<comment type="caution">
    <text evidence="1">The sequence shown here is derived from an EMBL/GenBank/DDBJ whole genome shotgun (WGS) entry which is preliminary data.</text>
</comment>
<evidence type="ECO:0000313" key="1">
    <source>
        <dbReference type="EMBL" id="GBP79826.1"/>
    </source>
</evidence>
<reference evidence="1 2" key="1">
    <citation type="journal article" date="2019" name="Commun. Biol.">
        <title>The bagworm genome reveals a unique fibroin gene that provides high tensile strength.</title>
        <authorList>
            <person name="Kono N."/>
            <person name="Nakamura H."/>
            <person name="Ohtoshi R."/>
            <person name="Tomita M."/>
            <person name="Numata K."/>
            <person name="Arakawa K."/>
        </authorList>
    </citation>
    <scope>NUCLEOTIDE SEQUENCE [LARGE SCALE GENOMIC DNA]</scope>
</reference>
<dbReference type="InterPro" id="IPR036691">
    <property type="entry name" value="Endo/exonu/phosph_ase_sf"/>
</dbReference>
<proteinExistence type="predicted"/>
<gene>
    <name evidence="1" type="ORF">EVAR_61417_1</name>
</gene>
<dbReference type="Gene3D" id="3.60.10.10">
    <property type="entry name" value="Endonuclease/exonuclease/phosphatase"/>
    <property type="match status" value="1"/>
</dbReference>
<dbReference type="EMBL" id="BGZK01001432">
    <property type="protein sequence ID" value="GBP79826.1"/>
    <property type="molecule type" value="Genomic_DNA"/>
</dbReference>
<dbReference type="Proteomes" id="UP000299102">
    <property type="component" value="Unassembled WGS sequence"/>
</dbReference>
<protein>
    <submittedName>
        <fullName evidence="1">Uncharacterized protein</fullName>
    </submittedName>
</protein>
<dbReference type="SUPFAM" id="SSF56219">
    <property type="entry name" value="DNase I-like"/>
    <property type="match status" value="1"/>
</dbReference>
<evidence type="ECO:0000313" key="2">
    <source>
        <dbReference type="Proteomes" id="UP000299102"/>
    </source>
</evidence>
<sequence length="114" mass="12734">MTTLDVVSLNVGNTPTYTKGGASLIVDLTFISNSLTRRSHSWKVLNTYTASDLSAIRWEMSTGQKPRRVNRRTSAIGWKVKSFDRDALVVALDCEAIIIESAEEKTKNLMKRVT</sequence>
<dbReference type="AlphaFoldDB" id="A0A4C1YU77"/>
<dbReference type="OrthoDB" id="415822at2759"/>